<organism evidence="2 3">
    <name type="scientific">Helicocarpus griseus UAMH5409</name>
    <dbReference type="NCBI Taxonomy" id="1447875"/>
    <lineage>
        <taxon>Eukaryota</taxon>
        <taxon>Fungi</taxon>
        <taxon>Dikarya</taxon>
        <taxon>Ascomycota</taxon>
        <taxon>Pezizomycotina</taxon>
        <taxon>Eurotiomycetes</taxon>
        <taxon>Eurotiomycetidae</taxon>
        <taxon>Onygenales</taxon>
        <taxon>Ajellomycetaceae</taxon>
        <taxon>Helicocarpus</taxon>
    </lineage>
</organism>
<dbReference type="AlphaFoldDB" id="A0A2B7WQ89"/>
<dbReference type="Proteomes" id="UP000223968">
    <property type="component" value="Unassembled WGS sequence"/>
</dbReference>
<comment type="caution">
    <text evidence="2">The sequence shown here is derived from an EMBL/GenBank/DDBJ whole genome shotgun (WGS) entry which is preliminary data.</text>
</comment>
<feature type="region of interest" description="Disordered" evidence="1">
    <location>
        <begin position="532"/>
        <end position="605"/>
    </location>
</feature>
<feature type="compositionally biased region" description="Basic and acidic residues" evidence="1">
    <location>
        <begin position="318"/>
        <end position="340"/>
    </location>
</feature>
<feature type="compositionally biased region" description="Basic residues" evidence="1">
    <location>
        <begin position="113"/>
        <end position="123"/>
    </location>
</feature>
<accession>A0A2B7WQ89</accession>
<feature type="compositionally biased region" description="Polar residues" evidence="1">
    <location>
        <begin position="172"/>
        <end position="181"/>
    </location>
</feature>
<feature type="region of interest" description="Disordered" evidence="1">
    <location>
        <begin position="1"/>
        <end position="22"/>
    </location>
</feature>
<feature type="region of interest" description="Disordered" evidence="1">
    <location>
        <begin position="254"/>
        <end position="461"/>
    </location>
</feature>
<feature type="region of interest" description="Disordered" evidence="1">
    <location>
        <begin position="741"/>
        <end position="779"/>
    </location>
</feature>
<evidence type="ECO:0000313" key="3">
    <source>
        <dbReference type="Proteomes" id="UP000223968"/>
    </source>
</evidence>
<name>A0A2B7WQ89_9EURO</name>
<keyword evidence="3" id="KW-1185">Reference proteome</keyword>
<feature type="compositionally biased region" description="Basic and acidic residues" evidence="1">
    <location>
        <begin position="143"/>
        <end position="166"/>
    </location>
</feature>
<dbReference type="OrthoDB" id="5419922at2759"/>
<feature type="compositionally biased region" description="Basic and acidic residues" evidence="1">
    <location>
        <begin position="357"/>
        <end position="371"/>
    </location>
</feature>
<dbReference type="EMBL" id="PDNB01000218">
    <property type="protein sequence ID" value="PGG98748.1"/>
    <property type="molecule type" value="Genomic_DNA"/>
</dbReference>
<feature type="compositionally biased region" description="Polar residues" evidence="1">
    <location>
        <begin position="191"/>
        <end position="222"/>
    </location>
</feature>
<gene>
    <name evidence="2" type="ORF">AJ79_08768</name>
</gene>
<feature type="compositionally biased region" description="Polar residues" evidence="1">
    <location>
        <begin position="562"/>
        <end position="575"/>
    </location>
</feature>
<feature type="compositionally biased region" description="Polar residues" evidence="1">
    <location>
        <begin position="652"/>
        <end position="663"/>
    </location>
</feature>
<reference evidence="2 3" key="1">
    <citation type="submission" date="2017-10" db="EMBL/GenBank/DDBJ databases">
        <title>Comparative genomics in systemic dimorphic fungi from Ajellomycetaceae.</title>
        <authorList>
            <person name="Munoz J.F."/>
            <person name="Mcewen J.G."/>
            <person name="Clay O.K."/>
            <person name="Cuomo C.A."/>
        </authorList>
    </citation>
    <scope>NUCLEOTIDE SEQUENCE [LARGE SCALE GENOMIC DNA]</scope>
    <source>
        <strain evidence="2 3">UAMH5409</strain>
    </source>
</reference>
<feature type="region of interest" description="Disordered" evidence="1">
    <location>
        <begin position="76"/>
        <end position="239"/>
    </location>
</feature>
<feature type="compositionally biased region" description="Basic and acidic residues" evidence="1">
    <location>
        <begin position="276"/>
        <end position="302"/>
    </location>
</feature>
<sequence>MGFRRYTPPLHFEPLSPRPSDILPDFPDTEDKLDEAARVAKRRRIEKLGQDYLEGKQLFILSAGLKGPFNDGWVNPWKTNPKPGNPACQRGNVNGRFGDTRPELVAIPESIPKRTKRYQKPPARRQGSGFESSLEPQPAQQHQVDKLQRKGGKEDRHRAGSDTSTHDRKRSSNNNCKQRLTSPPKPHSASARRSSIESDSFSHGQRRPSNTLSKQQSVSAKVNSVAERHRSLSHRASADGWLRTDGRTLRPQAYEYEHLNPSSPTPSYRQRSSRKSQQDRGNKRQRLDHLDDRNRSPDRHWDSFTPFNGPQSESLLGNHEREFGPDKPSRKSAKSPEGRSRFFKPGKPASALSAHPNGKEKRYMLFPDGKRVSALAQPGPTREASQSPRVVPPSDHLPEFQYRRIKKPSEDSASNSNSEGKPRRQSQAKRDTPQQENTQKTNGEICHTSAPGPSLEGTHDFHDHISTAASEIIPSAQIVPGQSRLPNPLLSLYSTNFSGGNTGAAGRGSQSEGYDDQVSTQAAIAIAQKSLQDDLASPAKDTTSKARIVSQGEVNLPRRSPHTNSQDNAVSSQVKPLNLFDTPDSQRAKNDHRWQDPSTQTMLNSMTPFDFSTVKRTKPWRKSDGDWKKSEEHMNLEFPDEPLPARLRIGTESISPKSTSARPSQARVPGLRQFPSNASTDPPPAEESSEFTILPFNLAASSNATGQQDGQGHGEPEDNFNLSQAIADAGTFLGSWDFERMDAESNNNTDGNRGSKMLPPSCSSGTKAQSILKPNMPGR</sequence>
<feature type="compositionally biased region" description="Basic and acidic residues" evidence="1">
    <location>
        <begin position="584"/>
        <end position="595"/>
    </location>
</feature>
<evidence type="ECO:0000256" key="1">
    <source>
        <dbReference type="SAM" id="MobiDB-lite"/>
    </source>
</evidence>
<feature type="region of interest" description="Disordered" evidence="1">
    <location>
        <begin position="702"/>
        <end position="721"/>
    </location>
</feature>
<feature type="region of interest" description="Disordered" evidence="1">
    <location>
        <begin position="652"/>
        <end position="691"/>
    </location>
</feature>
<protein>
    <submittedName>
        <fullName evidence="2">Uncharacterized protein</fullName>
    </submittedName>
</protein>
<feature type="compositionally biased region" description="Polar residues" evidence="1">
    <location>
        <begin position="305"/>
        <end position="315"/>
    </location>
</feature>
<dbReference type="STRING" id="1447875.A0A2B7WQ89"/>
<proteinExistence type="predicted"/>
<feature type="compositionally biased region" description="Polar residues" evidence="1">
    <location>
        <begin position="129"/>
        <end position="142"/>
    </location>
</feature>
<feature type="compositionally biased region" description="Basic and acidic residues" evidence="1">
    <location>
        <begin position="396"/>
        <end position="410"/>
    </location>
</feature>
<evidence type="ECO:0000313" key="2">
    <source>
        <dbReference type="EMBL" id="PGG98748.1"/>
    </source>
</evidence>
<feature type="compositionally biased region" description="Polar residues" evidence="1">
    <location>
        <begin position="596"/>
        <end position="605"/>
    </location>
</feature>